<dbReference type="Gene3D" id="3.40.50.150">
    <property type="entry name" value="Vaccinia Virus protein VP39"/>
    <property type="match status" value="1"/>
</dbReference>
<protein>
    <submittedName>
        <fullName evidence="2">Putative site-specific DNA-methyltransferase</fullName>
    </submittedName>
</protein>
<gene>
    <name evidence="2" type="ORF">Gaeavirus8_1</name>
</gene>
<dbReference type="GO" id="GO:0008168">
    <property type="term" value="F:methyltransferase activity"/>
    <property type="evidence" value="ECO:0007669"/>
    <property type="project" value="UniProtKB-KW"/>
</dbReference>
<dbReference type="EMBL" id="MK072206">
    <property type="protein sequence ID" value="AYV80070.1"/>
    <property type="molecule type" value="Genomic_DNA"/>
</dbReference>
<accession>A0A3G4ZYY2</accession>
<dbReference type="SUPFAM" id="SSF53335">
    <property type="entry name" value="S-adenosyl-L-methionine-dependent methyltransferases"/>
    <property type="match status" value="1"/>
</dbReference>
<dbReference type="GO" id="GO:0003676">
    <property type="term" value="F:nucleic acid binding"/>
    <property type="evidence" value="ECO:0007669"/>
    <property type="project" value="InterPro"/>
</dbReference>
<evidence type="ECO:0000313" key="2">
    <source>
        <dbReference type="EMBL" id="AYV80070.1"/>
    </source>
</evidence>
<dbReference type="InterPro" id="IPR002052">
    <property type="entry name" value="DNA_methylase_N6_adenine_CS"/>
</dbReference>
<keyword evidence="2" id="KW-0808">Transferase</keyword>
<feature type="domain" description="Type II methyltransferase M.TaqI-like" evidence="1">
    <location>
        <begin position="110"/>
        <end position="222"/>
    </location>
</feature>
<dbReference type="InterPro" id="IPR011639">
    <property type="entry name" value="MethylTrfase_TaqI-like_dom"/>
</dbReference>
<dbReference type="PROSITE" id="PS00092">
    <property type="entry name" value="N6_MTASE"/>
    <property type="match status" value="1"/>
</dbReference>
<dbReference type="GO" id="GO:0032259">
    <property type="term" value="P:methylation"/>
    <property type="evidence" value="ECO:0007669"/>
    <property type="project" value="UniProtKB-KW"/>
</dbReference>
<evidence type="ECO:0000259" key="1">
    <source>
        <dbReference type="Pfam" id="PF07669"/>
    </source>
</evidence>
<feature type="non-terminal residue" evidence="2">
    <location>
        <position position="1"/>
    </location>
</feature>
<proteinExistence type="predicted"/>
<reference evidence="2" key="1">
    <citation type="submission" date="2018-10" db="EMBL/GenBank/DDBJ databases">
        <title>Hidden diversity of soil giant viruses.</title>
        <authorList>
            <person name="Schulz F."/>
            <person name="Alteio L."/>
            <person name="Goudeau D."/>
            <person name="Ryan E.M."/>
            <person name="Malmstrom R.R."/>
            <person name="Blanchard J."/>
            <person name="Woyke T."/>
        </authorList>
    </citation>
    <scope>NUCLEOTIDE SEQUENCE</scope>
    <source>
        <strain evidence="2">GAV1</strain>
    </source>
</reference>
<dbReference type="InterPro" id="IPR029063">
    <property type="entry name" value="SAM-dependent_MTases_sf"/>
</dbReference>
<dbReference type="Pfam" id="PF07669">
    <property type="entry name" value="Eco57I"/>
    <property type="match status" value="1"/>
</dbReference>
<sequence>LELVADCLKPKDIEKKQFGEVFTPMKFINDRMLKDLETHWHTSYDENIWTNDKITFYDPAAGMGNYPIAIYYKLMNGLKTTIPNELNRKKHILEKQLYMGELNKKNCLIIKQIFNIDNKYKLNLYEGDTLKIDITKIFNITTFDIIIGNPPYNEEFKGKNGYAPPLFNKFTEYYMAKCQILSFIIPSRWFVGGKDLDKFLKFMINRTNMVYITNYTHSQEIFGSNVIVKGGVNYFLKDSKHDGKCKYNNEYVELNKYDIIVDNKYMNIVNKILKYESITKIYNSKGHYGISLTDRRLTPENNDTSKYIKCYISRIKGFINYIDKNTLDEDKLTNYKIITVTASTGHNDCFGNMFIGELEDVHSESYISFNVNSKQEAYSLLSYMKTRFVNFLLKLRKVTHNISKETCKWIPLPPLNKIWTDYEVYKYFELTANEIKLINDTEIIGYKNIIDDE</sequence>
<name>A0A3G4ZYY2_9VIRU</name>
<dbReference type="GO" id="GO:0006304">
    <property type="term" value="P:DNA modification"/>
    <property type="evidence" value="ECO:0007669"/>
    <property type="project" value="InterPro"/>
</dbReference>
<organism evidence="2">
    <name type="scientific">Gaeavirus sp</name>
    <dbReference type="NCBI Taxonomy" id="2487767"/>
    <lineage>
        <taxon>Viruses</taxon>
        <taxon>Varidnaviria</taxon>
        <taxon>Bamfordvirae</taxon>
        <taxon>Nucleocytoviricota</taxon>
        <taxon>Megaviricetes</taxon>
        <taxon>Imitervirales</taxon>
        <taxon>Mimiviridae</taxon>
        <taxon>Klosneuvirinae</taxon>
    </lineage>
</organism>
<keyword evidence="2" id="KW-0489">Methyltransferase</keyword>